<dbReference type="SMART" id="SM00382">
    <property type="entry name" value="AAA"/>
    <property type="match status" value="1"/>
</dbReference>
<feature type="domain" description="PRD" evidence="8">
    <location>
        <begin position="786"/>
        <end position="890"/>
    </location>
</feature>
<dbReference type="Proteomes" id="UP001623592">
    <property type="component" value="Unassembled WGS sequence"/>
</dbReference>
<dbReference type="Gene3D" id="3.40.50.300">
    <property type="entry name" value="P-loop containing nucleotide triphosphate hydrolases"/>
    <property type="match status" value="1"/>
</dbReference>
<sequence length="890" mass="101224">MTKKEYIYNKLLDLPSGKGIDAQSLADMLNMTRANVSHELNNLCKDGKVFKGSGRPVLFYVSNTNINKSKLDALITNNISLKQAVEQLKAAILYPPNGMNCLILGATGVGKSMFASLMHEYAIEMGIKDKKSPFIVFNCADYTNNPQLLTSQLFGVKKGAYTGADADKIGLIEKANGGILFLDEVHRLPPEGQEALFTFLDKGTFRRMGDDEIRKSNVLIISATTENPNSALLKTFTRRIPMLITIPSLSERTLEERLYLIKTFFKNESKKLNRNISVSLNTMRALLSYNCPNNVGQLKSDVQLLCARAYSEFLTNTKSDVRINSSSLPLYIKEGLYKEKEHRILWNKLMGEEIEFFKFSSKDDSSEKPNNKANNTIYEFIEQKLEKLKYKGISDIDIENILEKDITKYFTKYISRVSEEINRKNLLNIIGEENLNFIDKAVYQIVTSLKRNISNNIYTALALHINTLITRIYSNKTIVNPELNKIKNLYPSEYSIALNIKKQIEEYVHHLIPDDEAGYLTLFLVNDDKVSKKIKDKVNIIIIAHGKSTATSIAEVANDLLEENSVIGIDCPLDVNPSVVLEKLKTTVKNNFTTSGYILLVDMGSLTTFGEIIESEFKIPVKVYPLASTLHAIEAARKSLLGLSIDEIYSDILSVNSYEHMETPASYSNVKNKKSIIITACLTGEGGSLAIKNFLKSNLKYDKDLFEIMSLNCLDKNHFKNQLIKLQKDREILFIVSSFPIDLNIKQYNMHDVLCMKVMDELQQLIDTKSVVQKMSSILKENIDNLDGNELYVDITQFINSIENKLKIKLDDDSFIGLILHIAFSISRLKKGQEAVEYPDKEEFIENNKVLYNIIKENYLFLYNKYYIKISESELCYITDFFLEFMNNTK</sequence>
<comment type="caution">
    <text evidence="9">The sequence shown here is derived from an EMBL/GenBank/DDBJ whole genome shotgun (WGS) entry which is preliminary data.</text>
</comment>
<dbReference type="RefSeq" id="WP_406788731.1">
    <property type="nucleotide sequence ID" value="NZ_JBJIAA010000014.1"/>
</dbReference>
<evidence type="ECO:0000256" key="1">
    <source>
        <dbReference type="ARBA" id="ARBA00022679"/>
    </source>
</evidence>
<dbReference type="EMBL" id="JBJIAA010000014">
    <property type="protein sequence ID" value="MFL0252079.1"/>
    <property type="molecule type" value="Genomic_DNA"/>
</dbReference>
<dbReference type="PROSITE" id="PS51372">
    <property type="entry name" value="PRD_2"/>
    <property type="match status" value="2"/>
</dbReference>
<dbReference type="InterPro" id="IPR036662">
    <property type="entry name" value="PTS_EIIA_man-typ_sf"/>
</dbReference>
<evidence type="ECO:0000313" key="9">
    <source>
        <dbReference type="EMBL" id="MFL0252079.1"/>
    </source>
</evidence>
<dbReference type="SUPFAM" id="SSF46785">
    <property type="entry name" value="Winged helix' DNA-binding domain"/>
    <property type="match status" value="1"/>
</dbReference>
<keyword evidence="3" id="KW-0418">Kinase</keyword>
<reference evidence="9 10" key="1">
    <citation type="submission" date="2024-11" db="EMBL/GenBank/DDBJ databases">
        <authorList>
            <person name="Heng Y.C."/>
            <person name="Lim A.C.H."/>
            <person name="Lee J.K.Y."/>
            <person name="Kittelmann S."/>
        </authorList>
    </citation>
    <scope>NUCLEOTIDE SEQUENCE [LARGE SCALE GENOMIC DNA]</scope>
    <source>
        <strain evidence="9 10">WILCCON 0114</strain>
    </source>
</reference>
<dbReference type="Pfam" id="PF03610">
    <property type="entry name" value="EIIA-man"/>
    <property type="match status" value="1"/>
</dbReference>
<keyword evidence="4" id="KW-0067">ATP-binding</keyword>
<dbReference type="Gene3D" id="3.40.50.510">
    <property type="entry name" value="Phosphotransferase system, mannose-type IIA component"/>
    <property type="match status" value="1"/>
</dbReference>
<dbReference type="InterPro" id="IPR025943">
    <property type="entry name" value="Sigma_54_int_dom_ATP-bd_2"/>
</dbReference>
<accession>A0ABW8THU3</accession>
<gene>
    <name evidence="9" type="ORF">ACJDT4_16790</name>
</gene>
<evidence type="ECO:0000259" key="6">
    <source>
        <dbReference type="PROSITE" id="PS50045"/>
    </source>
</evidence>
<evidence type="ECO:0000259" key="8">
    <source>
        <dbReference type="PROSITE" id="PS51372"/>
    </source>
</evidence>
<evidence type="ECO:0000256" key="4">
    <source>
        <dbReference type="ARBA" id="ARBA00022840"/>
    </source>
</evidence>
<dbReference type="PROSITE" id="PS00676">
    <property type="entry name" value="SIGMA54_INTERACT_2"/>
    <property type="match status" value="1"/>
</dbReference>
<dbReference type="InterPro" id="IPR011608">
    <property type="entry name" value="PRD"/>
</dbReference>
<dbReference type="Pfam" id="PF00158">
    <property type="entry name" value="Sigma54_activat"/>
    <property type="match status" value="1"/>
</dbReference>
<dbReference type="InterPro" id="IPR003593">
    <property type="entry name" value="AAA+_ATPase"/>
</dbReference>
<dbReference type="SUPFAM" id="SSF53062">
    <property type="entry name" value="PTS system fructose IIA component-like"/>
    <property type="match status" value="1"/>
</dbReference>
<dbReference type="InterPro" id="IPR033887">
    <property type="entry name" value="PTS_IIA_man"/>
</dbReference>
<dbReference type="SUPFAM" id="SSF52540">
    <property type="entry name" value="P-loop containing nucleoside triphosphate hydrolases"/>
    <property type="match status" value="1"/>
</dbReference>
<dbReference type="CDD" id="cd00009">
    <property type="entry name" value="AAA"/>
    <property type="match status" value="1"/>
</dbReference>
<evidence type="ECO:0000256" key="5">
    <source>
        <dbReference type="ARBA" id="ARBA00023125"/>
    </source>
</evidence>
<protein>
    <submittedName>
        <fullName evidence="9">Sigma 54-interacting transcriptional regulator</fullName>
    </submittedName>
</protein>
<dbReference type="Gene3D" id="1.10.1790.10">
    <property type="entry name" value="PRD domain"/>
    <property type="match status" value="2"/>
</dbReference>
<organism evidence="9 10">
    <name type="scientific">Clostridium neuense</name>
    <dbReference type="NCBI Taxonomy" id="1728934"/>
    <lineage>
        <taxon>Bacteria</taxon>
        <taxon>Bacillati</taxon>
        <taxon>Bacillota</taxon>
        <taxon>Clostridia</taxon>
        <taxon>Eubacteriales</taxon>
        <taxon>Clostridiaceae</taxon>
        <taxon>Clostridium</taxon>
    </lineage>
</organism>
<evidence type="ECO:0000259" key="7">
    <source>
        <dbReference type="PROSITE" id="PS51096"/>
    </source>
</evidence>
<dbReference type="InterPro" id="IPR027417">
    <property type="entry name" value="P-loop_NTPase"/>
</dbReference>
<dbReference type="InterPro" id="IPR036634">
    <property type="entry name" value="PRD_sf"/>
</dbReference>
<evidence type="ECO:0000256" key="3">
    <source>
        <dbReference type="ARBA" id="ARBA00022777"/>
    </source>
</evidence>
<dbReference type="InterPro" id="IPR036390">
    <property type="entry name" value="WH_DNA-bd_sf"/>
</dbReference>
<feature type="domain" description="PRD" evidence="8">
    <location>
        <begin position="429"/>
        <end position="534"/>
    </location>
</feature>
<name>A0ABW8THU3_9CLOT</name>
<dbReference type="Pfam" id="PF00874">
    <property type="entry name" value="PRD"/>
    <property type="match status" value="2"/>
</dbReference>
<dbReference type="InterPro" id="IPR002078">
    <property type="entry name" value="Sigma_54_int"/>
</dbReference>
<dbReference type="PANTHER" id="PTHR32071:SF38">
    <property type="entry name" value="PSP OPERON TRANSCRIPTIONAL ACTIVATOR"/>
    <property type="match status" value="1"/>
</dbReference>
<evidence type="ECO:0000313" key="10">
    <source>
        <dbReference type="Proteomes" id="UP001623592"/>
    </source>
</evidence>
<dbReference type="InterPro" id="IPR004701">
    <property type="entry name" value="PTS_EIIA_man-typ"/>
</dbReference>
<keyword evidence="10" id="KW-1185">Reference proteome</keyword>
<proteinExistence type="predicted"/>
<keyword evidence="5" id="KW-0238">DNA-binding</keyword>
<dbReference type="CDD" id="cd00006">
    <property type="entry name" value="PTS_IIA_man"/>
    <property type="match status" value="1"/>
</dbReference>
<keyword evidence="1" id="KW-0808">Transferase</keyword>
<keyword evidence="2" id="KW-0547">Nucleotide-binding</keyword>
<dbReference type="SUPFAM" id="SSF63520">
    <property type="entry name" value="PTS-regulatory domain, PRD"/>
    <property type="match status" value="2"/>
</dbReference>
<dbReference type="PROSITE" id="PS50045">
    <property type="entry name" value="SIGMA54_INTERACT_4"/>
    <property type="match status" value="1"/>
</dbReference>
<feature type="domain" description="Sigma-54 factor interaction" evidence="6">
    <location>
        <begin position="74"/>
        <end position="307"/>
    </location>
</feature>
<evidence type="ECO:0000256" key="2">
    <source>
        <dbReference type="ARBA" id="ARBA00022741"/>
    </source>
</evidence>
<dbReference type="PANTHER" id="PTHR32071">
    <property type="entry name" value="TRANSCRIPTIONAL REGULATORY PROTEIN"/>
    <property type="match status" value="1"/>
</dbReference>
<dbReference type="PROSITE" id="PS51096">
    <property type="entry name" value="PTS_EIIA_TYPE_4"/>
    <property type="match status" value="1"/>
</dbReference>
<feature type="domain" description="PTS EIIA type-4" evidence="7">
    <location>
        <begin position="537"/>
        <end position="661"/>
    </location>
</feature>